<organism evidence="1 2">
    <name type="scientific">Tetrahymena thermophila (strain SB210)</name>
    <dbReference type="NCBI Taxonomy" id="312017"/>
    <lineage>
        <taxon>Eukaryota</taxon>
        <taxon>Sar</taxon>
        <taxon>Alveolata</taxon>
        <taxon>Ciliophora</taxon>
        <taxon>Intramacronucleata</taxon>
        <taxon>Oligohymenophorea</taxon>
        <taxon>Hymenostomatida</taxon>
        <taxon>Tetrahymenina</taxon>
        <taxon>Tetrahymenidae</taxon>
        <taxon>Tetrahymena</taxon>
    </lineage>
</organism>
<dbReference type="Proteomes" id="UP000009168">
    <property type="component" value="Unassembled WGS sequence"/>
</dbReference>
<name>Q22W81_TETTS</name>
<reference evidence="2" key="1">
    <citation type="journal article" date="2006" name="PLoS Biol.">
        <title>Macronuclear genome sequence of the ciliate Tetrahymena thermophila, a model eukaryote.</title>
        <authorList>
            <person name="Eisen J.A."/>
            <person name="Coyne R.S."/>
            <person name="Wu M."/>
            <person name="Wu D."/>
            <person name="Thiagarajan M."/>
            <person name="Wortman J.R."/>
            <person name="Badger J.H."/>
            <person name="Ren Q."/>
            <person name="Amedeo P."/>
            <person name="Jones K.M."/>
            <person name="Tallon L.J."/>
            <person name="Delcher A.L."/>
            <person name="Salzberg S.L."/>
            <person name="Silva J.C."/>
            <person name="Haas B.J."/>
            <person name="Majoros W.H."/>
            <person name="Farzad M."/>
            <person name="Carlton J.M."/>
            <person name="Smith R.K. Jr."/>
            <person name="Garg J."/>
            <person name="Pearlman R.E."/>
            <person name="Karrer K.M."/>
            <person name="Sun L."/>
            <person name="Manning G."/>
            <person name="Elde N.C."/>
            <person name="Turkewitz A.P."/>
            <person name="Asai D.J."/>
            <person name="Wilkes D.E."/>
            <person name="Wang Y."/>
            <person name="Cai H."/>
            <person name="Collins K."/>
            <person name="Stewart B.A."/>
            <person name="Lee S.R."/>
            <person name="Wilamowska K."/>
            <person name="Weinberg Z."/>
            <person name="Ruzzo W.L."/>
            <person name="Wloga D."/>
            <person name="Gaertig J."/>
            <person name="Frankel J."/>
            <person name="Tsao C.-C."/>
            <person name="Gorovsky M.A."/>
            <person name="Keeling P.J."/>
            <person name="Waller R.F."/>
            <person name="Patron N.J."/>
            <person name="Cherry J.M."/>
            <person name="Stover N.A."/>
            <person name="Krieger C.J."/>
            <person name="del Toro C."/>
            <person name="Ryder H.F."/>
            <person name="Williamson S.C."/>
            <person name="Barbeau R.A."/>
            <person name="Hamilton E.P."/>
            <person name="Orias E."/>
        </authorList>
    </citation>
    <scope>NUCLEOTIDE SEQUENCE [LARGE SCALE GENOMIC DNA]</scope>
    <source>
        <strain evidence="2">SB210</strain>
    </source>
</reference>
<protein>
    <submittedName>
        <fullName evidence="1">Uncharacterized protein</fullName>
    </submittedName>
</protein>
<dbReference type="AlphaFoldDB" id="Q22W81"/>
<keyword evidence="2" id="KW-1185">Reference proteome</keyword>
<dbReference type="KEGG" id="tet:TTHERM_00158530"/>
<dbReference type="RefSeq" id="XP_001009781.2">
    <property type="nucleotide sequence ID" value="XM_001009781.2"/>
</dbReference>
<accession>Q22W81</accession>
<sequence length="171" mass="20125">MTEDSPEILLQSDFSNANTNDGIHSDQLQYSQGNFDVKKSALNYKKDSKSNNNMTKNIIKQYFKFLINKKNSDLVSDFITNKPIKYSIKLIKKYFDKINYNNYTLIKIIKHENYGKGFEYFLTFEVLDGLAKSRVQNVDEYSELINYLKECCSDHGKINDIHYYKKGKPFY</sequence>
<evidence type="ECO:0000313" key="2">
    <source>
        <dbReference type="Proteomes" id="UP000009168"/>
    </source>
</evidence>
<evidence type="ECO:0000313" key="1">
    <source>
        <dbReference type="EMBL" id="EAR89536.2"/>
    </source>
</evidence>
<dbReference type="GeneID" id="7835182"/>
<dbReference type="InParanoid" id="Q22W81"/>
<dbReference type="InterPro" id="IPR028008">
    <property type="entry name" value="DUF4441"/>
</dbReference>
<dbReference type="EMBL" id="GG662820">
    <property type="protein sequence ID" value="EAR89536.2"/>
    <property type="molecule type" value="Genomic_DNA"/>
</dbReference>
<gene>
    <name evidence="1" type="ORF">TTHERM_00158530</name>
</gene>
<dbReference type="Pfam" id="PF14536">
    <property type="entry name" value="DUF4441"/>
    <property type="match status" value="1"/>
</dbReference>
<proteinExistence type="predicted"/>
<dbReference type="HOGENOM" id="CLU_104844_0_0_1"/>